<accession>A0A3M2S612</accession>
<proteinExistence type="predicted"/>
<organism evidence="1 2">
    <name type="scientific">Fusarium kuroshium</name>
    <dbReference type="NCBI Taxonomy" id="2010991"/>
    <lineage>
        <taxon>Eukaryota</taxon>
        <taxon>Fungi</taxon>
        <taxon>Dikarya</taxon>
        <taxon>Ascomycota</taxon>
        <taxon>Pezizomycotina</taxon>
        <taxon>Sordariomycetes</taxon>
        <taxon>Hypocreomycetidae</taxon>
        <taxon>Hypocreales</taxon>
        <taxon>Nectriaceae</taxon>
        <taxon>Fusarium</taxon>
        <taxon>Fusarium solani species complex</taxon>
    </lineage>
</organism>
<comment type="caution">
    <text evidence="1">The sequence shown here is derived from an EMBL/GenBank/DDBJ whole genome shotgun (WGS) entry which is preliminary data.</text>
</comment>
<name>A0A3M2S612_9HYPO</name>
<protein>
    <submittedName>
        <fullName evidence="1">Uncharacterized protein</fullName>
    </submittedName>
</protein>
<gene>
    <name evidence="1" type="ORF">CDV36_007341</name>
</gene>
<evidence type="ECO:0000313" key="1">
    <source>
        <dbReference type="EMBL" id="RMJ13011.1"/>
    </source>
</evidence>
<dbReference type="EMBL" id="NKUJ01000119">
    <property type="protein sequence ID" value="RMJ13011.1"/>
    <property type="molecule type" value="Genomic_DNA"/>
</dbReference>
<dbReference type="AlphaFoldDB" id="A0A3M2S612"/>
<dbReference type="Proteomes" id="UP000277212">
    <property type="component" value="Unassembled WGS sequence"/>
</dbReference>
<evidence type="ECO:0000313" key="2">
    <source>
        <dbReference type="Proteomes" id="UP000277212"/>
    </source>
</evidence>
<keyword evidence="2" id="KW-1185">Reference proteome</keyword>
<sequence>MALSRRSSNPSVTDIRVVKDGASVTVDSSPKISFTRHPDDGKLAAVRASKRNRYKNRRALREVQETHYYNAPKCGN</sequence>
<reference evidence="1 2" key="1">
    <citation type="submission" date="2017-06" db="EMBL/GenBank/DDBJ databases">
        <title>Comparative genomic analysis of Ambrosia Fusariam Clade fungi.</title>
        <authorList>
            <person name="Stajich J.E."/>
            <person name="Carrillo J."/>
            <person name="Kijimoto T."/>
            <person name="Eskalen A."/>
            <person name="O'Donnell K."/>
            <person name="Kasson M."/>
        </authorList>
    </citation>
    <scope>NUCLEOTIDE SEQUENCE [LARGE SCALE GENOMIC DNA]</scope>
    <source>
        <strain evidence="1">UCR3666</strain>
    </source>
</reference>